<keyword evidence="3" id="KW-1185">Reference proteome</keyword>
<evidence type="ECO:0000313" key="2">
    <source>
        <dbReference type="EMBL" id="KXH37153.1"/>
    </source>
</evidence>
<gene>
    <name evidence="2" type="ORF">CSIM01_00215</name>
</gene>
<evidence type="ECO:0008006" key="4">
    <source>
        <dbReference type="Google" id="ProtNLM"/>
    </source>
</evidence>
<proteinExistence type="predicted"/>
<dbReference type="Gene3D" id="1.20.58.340">
    <property type="entry name" value="Magnesium transport protein CorA, transmembrane region"/>
    <property type="match status" value="1"/>
</dbReference>
<protein>
    <recommendedName>
        <fullName evidence="4">CorA-like Mg2+ transporter</fullName>
    </recommendedName>
</protein>
<feature type="transmembrane region" description="Helical" evidence="1">
    <location>
        <begin position="1210"/>
        <end position="1232"/>
    </location>
</feature>
<dbReference type="GO" id="GO:0046873">
    <property type="term" value="F:metal ion transmembrane transporter activity"/>
    <property type="evidence" value="ECO:0007669"/>
    <property type="project" value="InterPro"/>
</dbReference>
<evidence type="ECO:0000313" key="3">
    <source>
        <dbReference type="Proteomes" id="UP000070328"/>
    </source>
</evidence>
<keyword evidence="1" id="KW-1133">Transmembrane helix</keyword>
<comment type="caution">
    <text evidence="2">The sequence shown here is derived from an EMBL/GenBank/DDBJ whole genome shotgun (WGS) entry which is preliminary data.</text>
</comment>
<feature type="transmembrane region" description="Helical" evidence="1">
    <location>
        <begin position="1238"/>
        <end position="1257"/>
    </location>
</feature>
<dbReference type="Pfam" id="PF01544">
    <property type="entry name" value="CorA"/>
    <property type="match status" value="1"/>
</dbReference>
<sequence length="1348" mass="153656">MSSFPIKVATSDRHERMLSKLTEAAEAGKKRESFFSFGNEGLTATVGASGRLLRISRHFSDADVGTVGICVDFQHMPEPYYVVERLEKLLAMAADTPSGEGIGVRVDVPNYPDGPQHVYMVNHRWPTFHRKTADGVVFTLQYVASGDTIYQKFEFCNDAETDSSSDSGHRILPLLMVEPDLLIRKLDYVDPSNKFNKTVANDLAYDFEAEGDTIIRYHDGAAFRILLLSDTDSFGFTCRDYSQASPLDTQETEPPWFITRLRTGQSGSSSGTSEVLRIILAYTLEYTSDDNNAMHPLDPMEEIGASSFRHLTWVDASATMDRLLRPCAEHNCIPVPVASREELPVALTCGDVDSHRVATTASFYSFQLLLLALQSLDRSCNCGGDDPYLAESPPICAMRARIEKICRGHMKWLFMDPTESPREKVFCPNYWVSGREIRGWKYNEYLPGKSLVDTALQIIKAGNFWEISKNREHHKSIEIIIRRWIEDIDETTSWELYMFPRYDSEPTRSYHLTDHALIWQAIELAHGMGISTKPQFADRNYSPAYLRQAVLQGFTVQNHGEEAQQSMIAVTRGLALNRFSLGPEETALMGPIDLGFFGKGRSQDLQWENTVANQVGLEENNSNRNDPSLDPRGYVLSLLQFRKQSSPESAYDAVLKDVANLLRSSSANGLFPGNLDDDDEPILYVNDSLRDRHWSTAFEIPYILWKRKSGLLHPTLFVDSPTTTARAAFDGVMQPAQIEREASAQVGNLMLRDPRSTHRRRHRRCNSIQQLPAPRWHPHIEVSEKKLFSNAPPFFIPPVASTVTRSQKVSSLVNNCLDPENIETRAHIRNRREPVNERYLESKECIGILIDIPRPYGVRKKQGGGVPMERITTHQAIEEIMDRGRSHEKSKKRFWAFFSSDPSNNDVCIRTVPDRQSKKHDGKESFCRRHKAFAKVFSEEISKPLNKWETEFHMAIYDVQSGNGDYDALDSRTFTRGMISFSLEGDISGKYWTCRFMEANPHWNKEVESHFGVSTRQVTMEHGVERLAHIVRSLLQNGDANSNKIRLGKDAWHQRRVLELILFSRAVEKLHSGANNVLEAAISSIQNIQPKGNKSLEEERNYDVFVRKTKRIRHVLQVLQTVKGGLDENIGEIDLWRDRKGFRTETSRGSTDDVYIQEVIQNLEGSYEHHIHQIRRVLSRIDYFEQSTSRMLILMNSEMERRRADNIRQFTFVTVVFLPLGFATGVFSMSGAPASRTLLSMTFTAVVALAVTALLLFNAKTVRALYFWIYGFPERVTSKFSALIDALVTFEWRLQLWGFSYTLCRQFRRLGRQASRGLRRTGKEIYDLITAIRQKVNRTGEEDFVDLV</sequence>
<name>A0A135SMJ9_9PEZI</name>
<dbReference type="EMBL" id="JFBX01000510">
    <property type="protein sequence ID" value="KXH37153.1"/>
    <property type="molecule type" value="Genomic_DNA"/>
</dbReference>
<accession>A0A135SMJ9</accession>
<dbReference type="InterPro" id="IPR002523">
    <property type="entry name" value="MgTranspt_CorA/ZnTranspt_ZntB"/>
</dbReference>
<organism evidence="2 3">
    <name type="scientific">Colletotrichum simmondsii</name>
    <dbReference type="NCBI Taxonomy" id="703756"/>
    <lineage>
        <taxon>Eukaryota</taxon>
        <taxon>Fungi</taxon>
        <taxon>Dikarya</taxon>
        <taxon>Ascomycota</taxon>
        <taxon>Pezizomycotina</taxon>
        <taxon>Sordariomycetes</taxon>
        <taxon>Hypocreomycetidae</taxon>
        <taxon>Glomerellales</taxon>
        <taxon>Glomerellaceae</taxon>
        <taxon>Colletotrichum</taxon>
        <taxon>Colletotrichum acutatum species complex</taxon>
    </lineage>
</organism>
<keyword evidence="1" id="KW-0812">Transmembrane</keyword>
<dbReference type="OrthoDB" id="4847310at2759"/>
<evidence type="ECO:0000256" key="1">
    <source>
        <dbReference type="SAM" id="Phobius"/>
    </source>
</evidence>
<reference evidence="2 3" key="1">
    <citation type="submission" date="2014-02" db="EMBL/GenBank/DDBJ databases">
        <title>The genome sequence of Colletotrichum simmondsii CBS122122.</title>
        <authorList>
            <person name="Baroncelli R."/>
            <person name="Thon M.R."/>
        </authorList>
    </citation>
    <scope>NUCLEOTIDE SEQUENCE [LARGE SCALE GENOMIC DNA]</scope>
    <source>
        <strain evidence="2 3">CBS122122</strain>
    </source>
</reference>
<keyword evidence="1" id="KW-0472">Membrane</keyword>
<dbReference type="Proteomes" id="UP000070328">
    <property type="component" value="Unassembled WGS sequence"/>
</dbReference>
<dbReference type="GO" id="GO:0016020">
    <property type="term" value="C:membrane"/>
    <property type="evidence" value="ECO:0007669"/>
    <property type="project" value="InterPro"/>
</dbReference>